<feature type="transmembrane region" description="Helical" evidence="10">
    <location>
        <begin position="205"/>
        <end position="225"/>
    </location>
</feature>
<evidence type="ECO:0000256" key="5">
    <source>
        <dbReference type="ARBA" id="ARBA00022679"/>
    </source>
</evidence>
<keyword evidence="8 10" id="KW-0472">Membrane</keyword>
<evidence type="ECO:0000313" key="11">
    <source>
        <dbReference type="EMBL" id="SFU28600.1"/>
    </source>
</evidence>
<evidence type="ECO:0000313" key="12">
    <source>
        <dbReference type="Proteomes" id="UP000183656"/>
    </source>
</evidence>
<reference evidence="11 12" key="1">
    <citation type="submission" date="2016-10" db="EMBL/GenBank/DDBJ databases">
        <authorList>
            <person name="de Groot N.N."/>
        </authorList>
    </citation>
    <scope>NUCLEOTIDE SEQUENCE [LARGE SCALE GENOMIC DNA]</scope>
    <source>
        <strain evidence="11 12">R-24608</strain>
    </source>
</reference>
<dbReference type="GO" id="GO:0009234">
    <property type="term" value="P:menaquinone biosynthetic process"/>
    <property type="evidence" value="ECO:0007669"/>
    <property type="project" value="UniProtKB-UniPathway"/>
</dbReference>
<evidence type="ECO:0000256" key="6">
    <source>
        <dbReference type="ARBA" id="ARBA00022692"/>
    </source>
</evidence>
<dbReference type="STRING" id="343013.SAMN04489707_10016"/>
<dbReference type="InterPro" id="IPR000537">
    <property type="entry name" value="UbiA_prenyltransferase"/>
</dbReference>
<dbReference type="GO" id="GO:0042371">
    <property type="term" value="P:vitamin K biosynthetic process"/>
    <property type="evidence" value="ECO:0007669"/>
    <property type="project" value="TreeGrafter"/>
</dbReference>
<sequence>MGCAPARPLPRPATARGYDSAMLSDSRPPAPAPGWRMLLRMTRPGFLLLTAAACILGMAFAWACGCGFDVPKAAATLVLAVVAHAGANVLNDYHDARNGADAANQQGLFPFSGGSRLIQQGLVSEADTGRWAALLLLVLVPAGLLLALHSGGGLLLIGMAGLFLAWAYSAPPLALMSRGLGELAVGLAWWLIVLGADYVQRHQFFIIPAVTAASFALLVVNLLLINGFPDAPADAQVGKNTLVVRLGARRAAWLYLALALLAHGWLALAVWLLIPPAAALWGLASAPLSLAAAALLLRHASEPQRLRPAIALSVAAPLVHALALAAGLAASAH</sequence>
<keyword evidence="3" id="KW-0474">Menaquinone biosynthesis</keyword>
<evidence type="ECO:0000256" key="10">
    <source>
        <dbReference type="SAM" id="Phobius"/>
    </source>
</evidence>
<keyword evidence="5 11" id="KW-0808">Transferase</keyword>
<name>A0A1I7EXB7_9BURK</name>
<dbReference type="UniPathway" id="UPA00079"/>
<dbReference type="EMBL" id="FPBX01000001">
    <property type="protein sequence ID" value="SFU28600.1"/>
    <property type="molecule type" value="Genomic_DNA"/>
</dbReference>
<feature type="transmembrane region" description="Helical" evidence="10">
    <location>
        <begin position="134"/>
        <end position="167"/>
    </location>
</feature>
<comment type="subcellular location">
    <subcellularLocation>
        <location evidence="1">Membrane</location>
        <topology evidence="1">Multi-pass membrane protein</topology>
    </subcellularLocation>
</comment>
<evidence type="ECO:0000256" key="1">
    <source>
        <dbReference type="ARBA" id="ARBA00004141"/>
    </source>
</evidence>
<feature type="transmembrane region" description="Helical" evidence="10">
    <location>
        <begin position="280"/>
        <end position="297"/>
    </location>
</feature>
<feature type="transmembrane region" description="Helical" evidence="10">
    <location>
        <begin position="252"/>
        <end position="274"/>
    </location>
</feature>
<dbReference type="CDD" id="cd13962">
    <property type="entry name" value="PT_UbiA_UBIAD1"/>
    <property type="match status" value="1"/>
</dbReference>
<evidence type="ECO:0000256" key="7">
    <source>
        <dbReference type="ARBA" id="ARBA00022989"/>
    </source>
</evidence>
<keyword evidence="6 10" id="KW-0812">Transmembrane</keyword>
<dbReference type="InterPro" id="IPR026046">
    <property type="entry name" value="UBIAD1"/>
</dbReference>
<keyword evidence="4" id="KW-1003">Cell membrane</keyword>
<dbReference type="PANTHER" id="PTHR13929">
    <property type="entry name" value="1,4-DIHYDROXY-2-NAPHTHOATE OCTAPRENYLTRANSFERASE"/>
    <property type="match status" value="1"/>
</dbReference>
<gene>
    <name evidence="11" type="ORF">SAMN04489707_10016</name>
</gene>
<dbReference type="PIRSF" id="PIRSF005355">
    <property type="entry name" value="UBIAD1"/>
    <property type="match status" value="1"/>
</dbReference>
<dbReference type="Pfam" id="PF01040">
    <property type="entry name" value="UbiA"/>
    <property type="match status" value="1"/>
</dbReference>
<dbReference type="InterPro" id="IPR044878">
    <property type="entry name" value="UbiA_sf"/>
</dbReference>
<feature type="transmembrane region" description="Helical" evidence="10">
    <location>
        <begin position="179"/>
        <end position="199"/>
    </location>
</feature>
<keyword evidence="7 10" id="KW-1133">Transmembrane helix</keyword>
<feature type="transmembrane region" description="Helical" evidence="10">
    <location>
        <begin position="45"/>
        <end position="63"/>
    </location>
</feature>
<dbReference type="AlphaFoldDB" id="A0A1I7EXB7"/>
<dbReference type="Proteomes" id="UP000183656">
    <property type="component" value="Unassembled WGS sequence"/>
</dbReference>
<accession>A0A1I7EXB7</accession>
<feature type="transmembrane region" description="Helical" evidence="10">
    <location>
        <begin position="309"/>
        <end position="330"/>
    </location>
</feature>
<evidence type="ECO:0000256" key="3">
    <source>
        <dbReference type="ARBA" id="ARBA00022428"/>
    </source>
</evidence>
<dbReference type="Gene3D" id="1.10.357.140">
    <property type="entry name" value="UbiA prenyltransferase"/>
    <property type="match status" value="1"/>
</dbReference>
<organism evidence="11 12">
    <name type="scientific">Paenacidovorax caeni</name>
    <dbReference type="NCBI Taxonomy" id="343013"/>
    <lineage>
        <taxon>Bacteria</taxon>
        <taxon>Pseudomonadati</taxon>
        <taxon>Pseudomonadota</taxon>
        <taxon>Betaproteobacteria</taxon>
        <taxon>Burkholderiales</taxon>
        <taxon>Comamonadaceae</taxon>
        <taxon>Paenacidovorax</taxon>
    </lineage>
</organism>
<evidence type="ECO:0000256" key="8">
    <source>
        <dbReference type="ARBA" id="ARBA00023136"/>
    </source>
</evidence>
<feature type="region of interest" description="Disordered" evidence="9">
    <location>
        <begin position="1"/>
        <end position="28"/>
    </location>
</feature>
<dbReference type="GO" id="GO:0004659">
    <property type="term" value="F:prenyltransferase activity"/>
    <property type="evidence" value="ECO:0007669"/>
    <property type="project" value="InterPro"/>
</dbReference>
<evidence type="ECO:0000256" key="2">
    <source>
        <dbReference type="ARBA" id="ARBA00004863"/>
    </source>
</evidence>
<dbReference type="GO" id="GO:0016020">
    <property type="term" value="C:membrane"/>
    <property type="evidence" value="ECO:0007669"/>
    <property type="project" value="UniProtKB-SubCell"/>
</dbReference>
<comment type="pathway">
    <text evidence="2">Quinol/quinone metabolism; menaquinone biosynthesis.</text>
</comment>
<protein>
    <submittedName>
        <fullName evidence="11">1,4-dihydroxy-2-naphthoate octaprenyltransferase</fullName>
    </submittedName>
</protein>
<feature type="compositionally biased region" description="Low complexity" evidence="9">
    <location>
        <begin position="1"/>
        <end position="16"/>
    </location>
</feature>
<proteinExistence type="predicted"/>
<keyword evidence="12" id="KW-1185">Reference proteome</keyword>
<evidence type="ECO:0000256" key="4">
    <source>
        <dbReference type="ARBA" id="ARBA00022475"/>
    </source>
</evidence>
<dbReference type="PANTHER" id="PTHR13929:SF0">
    <property type="entry name" value="UBIA PRENYLTRANSFERASE DOMAIN-CONTAINING PROTEIN 1"/>
    <property type="match status" value="1"/>
</dbReference>
<evidence type="ECO:0000256" key="9">
    <source>
        <dbReference type="SAM" id="MobiDB-lite"/>
    </source>
</evidence>